<dbReference type="GO" id="GO:0042461">
    <property type="term" value="P:photoreceptor cell development"/>
    <property type="evidence" value="ECO:0007669"/>
    <property type="project" value="TreeGrafter"/>
</dbReference>
<dbReference type="PROSITE" id="PS50309">
    <property type="entry name" value="DC"/>
    <property type="match status" value="1"/>
</dbReference>
<organism evidence="8 9">
    <name type="scientific">Liparis tanakae</name>
    <name type="common">Tanaka's snailfish</name>
    <dbReference type="NCBI Taxonomy" id="230148"/>
    <lineage>
        <taxon>Eukaryota</taxon>
        <taxon>Metazoa</taxon>
        <taxon>Chordata</taxon>
        <taxon>Craniata</taxon>
        <taxon>Vertebrata</taxon>
        <taxon>Euteleostomi</taxon>
        <taxon>Actinopterygii</taxon>
        <taxon>Neopterygii</taxon>
        <taxon>Teleostei</taxon>
        <taxon>Neoteleostei</taxon>
        <taxon>Acanthomorphata</taxon>
        <taxon>Eupercaria</taxon>
        <taxon>Perciformes</taxon>
        <taxon>Cottioidei</taxon>
        <taxon>Cottales</taxon>
        <taxon>Liparidae</taxon>
        <taxon>Liparis</taxon>
    </lineage>
</organism>
<feature type="region of interest" description="Disordered" evidence="6">
    <location>
        <begin position="1"/>
        <end position="26"/>
    </location>
</feature>
<evidence type="ECO:0000256" key="4">
    <source>
        <dbReference type="ARBA" id="ARBA00022737"/>
    </source>
</evidence>
<dbReference type="SMART" id="SM00537">
    <property type="entry name" value="DCX"/>
    <property type="match status" value="1"/>
</dbReference>
<comment type="subcellular location">
    <subcellularLocation>
        <location evidence="1">Cell projection</location>
    </subcellularLocation>
    <subcellularLocation>
        <location evidence="2">Cytoplasm</location>
    </subcellularLocation>
</comment>
<dbReference type="AlphaFoldDB" id="A0A4Z2IZ59"/>
<evidence type="ECO:0000313" key="8">
    <source>
        <dbReference type="EMBL" id="TNN82582.1"/>
    </source>
</evidence>
<evidence type="ECO:0000313" key="9">
    <source>
        <dbReference type="Proteomes" id="UP000314294"/>
    </source>
</evidence>
<comment type="caution">
    <text evidence="8">The sequence shown here is derived from an EMBL/GenBank/DDBJ whole genome shotgun (WGS) entry which is preliminary data.</text>
</comment>
<keyword evidence="9" id="KW-1185">Reference proteome</keyword>
<keyword evidence="4" id="KW-0677">Repeat</keyword>
<dbReference type="GO" id="GO:0005930">
    <property type="term" value="C:axoneme"/>
    <property type="evidence" value="ECO:0007669"/>
    <property type="project" value="TreeGrafter"/>
</dbReference>
<sequence length="345" mass="39156">MLHLGASRVWGGRQARTSPDEEWTRPVEGQKKDVCYIHNDILATPLDSLSTQGPEDLNDLIVLAKSREQAMCPTRAGRQLANSWQSTTLQPEQGDYPPEMSSHKRNFECFNAIGSEGSHKSSLPFKHCTDRLPRIHHHGMVAHHEPLEECYLCSQWRHTQALEEIQSQGTPLYRSHTPHHHQYVLRGPTRPEEHPVAHAGLIHHHRYNKTVVLVKNSDPSSRKTIVLHRRSLRSFGLFLEEVSELMQYHVRKLCTLEGHKIDNVQSLLQCPSVLVCVGREPSHQSILDNCQKTSDEKPSSVRSCASGCQDEQGGLRHLEKCPKNKRGNSLHSNFQLKCILSYNGL</sequence>
<dbReference type="EMBL" id="SRLO01000038">
    <property type="protein sequence ID" value="TNN82582.1"/>
    <property type="molecule type" value="Genomic_DNA"/>
</dbReference>
<name>A0A4Z2IZ59_9TELE</name>
<dbReference type="GO" id="GO:0060041">
    <property type="term" value="P:retina development in camera-type eye"/>
    <property type="evidence" value="ECO:0007669"/>
    <property type="project" value="TreeGrafter"/>
</dbReference>
<keyword evidence="3" id="KW-0963">Cytoplasm</keyword>
<dbReference type="Pfam" id="PF03607">
    <property type="entry name" value="DCX"/>
    <property type="match status" value="1"/>
</dbReference>
<evidence type="ECO:0000256" key="5">
    <source>
        <dbReference type="ARBA" id="ARBA00023273"/>
    </source>
</evidence>
<dbReference type="GO" id="GO:0035082">
    <property type="term" value="P:axoneme assembly"/>
    <property type="evidence" value="ECO:0007669"/>
    <property type="project" value="TreeGrafter"/>
</dbReference>
<evidence type="ECO:0000256" key="1">
    <source>
        <dbReference type="ARBA" id="ARBA00004316"/>
    </source>
</evidence>
<evidence type="ECO:0000256" key="3">
    <source>
        <dbReference type="ARBA" id="ARBA00022490"/>
    </source>
</evidence>
<gene>
    <name evidence="8" type="primary">RP1L1_1</name>
    <name evidence="8" type="ORF">EYF80_007100</name>
</gene>
<dbReference type="InterPro" id="IPR003533">
    <property type="entry name" value="Doublecortin_dom"/>
</dbReference>
<dbReference type="InterPro" id="IPR036572">
    <property type="entry name" value="Doublecortin_dom_sf"/>
</dbReference>
<evidence type="ECO:0000259" key="7">
    <source>
        <dbReference type="PROSITE" id="PS50309"/>
    </source>
</evidence>
<dbReference type="PANTHER" id="PTHR23005">
    <property type="entry name" value="RETINITIS PIGMENTOSA 1 PROTEIN"/>
    <property type="match status" value="1"/>
</dbReference>
<keyword evidence="5" id="KW-0966">Cell projection</keyword>
<dbReference type="PANTHER" id="PTHR23005:SF3">
    <property type="entry name" value="RETINITIS PIGMENTOSA 1-LIKE 1 PROTEIN"/>
    <property type="match status" value="1"/>
</dbReference>
<protein>
    <submittedName>
        <fullName evidence="8">Retinitis pigmentosa 1-like 1 protein</fullName>
    </submittedName>
</protein>
<dbReference type="OrthoDB" id="9895813at2759"/>
<feature type="domain" description="Doublecortin" evidence="7">
    <location>
        <begin position="209"/>
        <end position="288"/>
    </location>
</feature>
<reference evidence="8 9" key="1">
    <citation type="submission" date="2019-03" db="EMBL/GenBank/DDBJ databases">
        <title>First draft genome of Liparis tanakae, snailfish: a comprehensive survey of snailfish specific genes.</title>
        <authorList>
            <person name="Kim W."/>
            <person name="Song I."/>
            <person name="Jeong J.-H."/>
            <person name="Kim D."/>
            <person name="Kim S."/>
            <person name="Ryu S."/>
            <person name="Song J.Y."/>
            <person name="Lee S.K."/>
        </authorList>
    </citation>
    <scope>NUCLEOTIDE SEQUENCE [LARGE SCALE GENOMIC DNA]</scope>
    <source>
        <tissue evidence="8">Muscle</tissue>
    </source>
</reference>
<dbReference type="Gene3D" id="3.10.20.230">
    <property type="entry name" value="Doublecortin domain"/>
    <property type="match status" value="1"/>
</dbReference>
<evidence type="ECO:0000256" key="2">
    <source>
        <dbReference type="ARBA" id="ARBA00004496"/>
    </source>
</evidence>
<evidence type="ECO:0000256" key="6">
    <source>
        <dbReference type="SAM" id="MobiDB-lite"/>
    </source>
</evidence>
<dbReference type="GO" id="GO:0035556">
    <property type="term" value="P:intracellular signal transduction"/>
    <property type="evidence" value="ECO:0007669"/>
    <property type="project" value="InterPro"/>
</dbReference>
<dbReference type="Proteomes" id="UP000314294">
    <property type="component" value="Unassembled WGS sequence"/>
</dbReference>
<proteinExistence type="predicted"/>
<dbReference type="SUPFAM" id="SSF89837">
    <property type="entry name" value="Doublecortin (DC)"/>
    <property type="match status" value="1"/>
</dbReference>
<accession>A0A4Z2IZ59</accession>